<name>A0A6F8ZHG4_9FIRM</name>
<evidence type="ECO:0000256" key="6">
    <source>
        <dbReference type="ARBA" id="ARBA00024867"/>
    </source>
</evidence>
<evidence type="ECO:0000313" key="10">
    <source>
        <dbReference type="EMBL" id="CAB1128895.1"/>
    </source>
</evidence>
<keyword evidence="2 7" id="KW-0597">Phosphoprotein</keyword>
<dbReference type="EMBL" id="LR778114">
    <property type="protein sequence ID" value="CAB1128895.1"/>
    <property type="molecule type" value="Genomic_DNA"/>
</dbReference>
<keyword evidence="3" id="KW-0805">Transcription regulation</keyword>
<dbReference type="InterPro" id="IPR001789">
    <property type="entry name" value="Sig_transdc_resp-reg_receiver"/>
</dbReference>
<protein>
    <recommendedName>
        <fullName evidence="1">Stage 0 sporulation protein A homolog</fullName>
    </recommendedName>
</protein>
<gene>
    <name evidence="10" type="primary">nreC</name>
    <name evidence="10" type="ORF">R50_1389</name>
</gene>
<dbReference type="InterPro" id="IPR039420">
    <property type="entry name" value="WalR-like"/>
</dbReference>
<dbReference type="SMART" id="SM00421">
    <property type="entry name" value="HTH_LUXR"/>
    <property type="match status" value="1"/>
</dbReference>
<feature type="domain" description="HTH luxR-type" evidence="8">
    <location>
        <begin position="169"/>
        <end position="234"/>
    </location>
</feature>
<proteinExistence type="predicted"/>
<dbReference type="InterPro" id="IPR058245">
    <property type="entry name" value="NreC/VraR/RcsB-like_REC"/>
</dbReference>
<dbReference type="CDD" id="cd17535">
    <property type="entry name" value="REC_NarL-like"/>
    <property type="match status" value="1"/>
</dbReference>
<dbReference type="CDD" id="cd06170">
    <property type="entry name" value="LuxR_C_like"/>
    <property type="match status" value="1"/>
</dbReference>
<feature type="modified residue" description="4-aspartylphosphate" evidence="7">
    <location>
        <position position="75"/>
    </location>
</feature>
<dbReference type="AlphaFoldDB" id="A0A6F8ZHG4"/>
<evidence type="ECO:0000256" key="5">
    <source>
        <dbReference type="ARBA" id="ARBA00023163"/>
    </source>
</evidence>
<keyword evidence="5" id="KW-0804">Transcription</keyword>
<feature type="domain" description="Response regulatory" evidence="9">
    <location>
        <begin position="24"/>
        <end position="140"/>
    </location>
</feature>
<evidence type="ECO:0000259" key="8">
    <source>
        <dbReference type="PROSITE" id="PS50043"/>
    </source>
</evidence>
<dbReference type="SUPFAM" id="SSF52172">
    <property type="entry name" value="CheY-like"/>
    <property type="match status" value="1"/>
</dbReference>
<dbReference type="GO" id="GO:0000160">
    <property type="term" value="P:phosphorelay signal transduction system"/>
    <property type="evidence" value="ECO:0007669"/>
    <property type="project" value="InterPro"/>
</dbReference>
<evidence type="ECO:0000259" key="9">
    <source>
        <dbReference type="PROSITE" id="PS50110"/>
    </source>
</evidence>
<dbReference type="InterPro" id="IPR000792">
    <property type="entry name" value="Tscrpt_reg_LuxR_C"/>
</dbReference>
<dbReference type="Gene3D" id="3.40.50.2300">
    <property type="match status" value="1"/>
</dbReference>
<evidence type="ECO:0000256" key="2">
    <source>
        <dbReference type="ARBA" id="ARBA00022553"/>
    </source>
</evidence>
<evidence type="ECO:0000256" key="4">
    <source>
        <dbReference type="ARBA" id="ARBA00023125"/>
    </source>
</evidence>
<dbReference type="PROSITE" id="PS50110">
    <property type="entry name" value="RESPONSE_REGULATORY"/>
    <property type="match status" value="1"/>
</dbReference>
<evidence type="ECO:0000256" key="3">
    <source>
        <dbReference type="ARBA" id="ARBA00023015"/>
    </source>
</evidence>
<dbReference type="SMART" id="SM00448">
    <property type="entry name" value="REC"/>
    <property type="match status" value="1"/>
</dbReference>
<dbReference type="PRINTS" id="PR00038">
    <property type="entry name" value="HTHLUXR"/>
</dbReference>
<keyword evidence="11" id="KW-1185">Reference proteome</keyword>
<organism evidence="10 11">
    <name type="scientific">Candidatus Hydrogenisulfobacillus filiaventi</name>
    <dbReference type="NCBI Taxonomy" id="2707344"/>
    <lineage>
        <taxon>Bacteria</taxon>
        <taxon>Bacillati</taxon>
        <taxon>Bacillota</taxon>
        <taxon>Clostridia</taxon>
        <taxon>Eubacteriales</taxon>
        <taxon>Clostridiales Family XVII. Incertae Sedis</taxon>
        <taxon>Candidatus Hydrogenisulfobacillus</taxon>
    </lineage>
</organism>
<evidence type="ECO:0000256" key="7">
    <source>
        <dbReference type="PROSITE-ProRule" id="PRU00169"/>
    </source>
</evidence>
<dbReference type="SUPFAM" id="SSF46894">
    <property type="entry name" value="C-terminal effector domain of the bipartite response regulators"/>
    <property type="match status" value="1"/>
</dbReference>
<dbReference type="InterPro" id="IPR011006">
    <property type="entry name" value="CheY-like_superfamily"/>
</dbReference>
<dbReference type="PANTHER" id="PTHR43214">
    <property type="entry name" value="TWO-COMPONENT RESPONSE REGULATOR"/>
    <property type="match status" value="1"/>
</dbReference>
<dbReference type="GO" id="GO:0003677">
    <property type="term" value="F:DNA binding"/>
    <property type="evidence" value="ECO:0007669"/>
    <property type="project" value="UniProtKB-KW"/>
</dbReference>
<evidence type="ECO:0000313" key="11">
    <source>
        <dbReference type="Proteomes" id="UP000503399"/>
    </source>
</evidence>
<dbReference type="Proteomes" id="UP000503399">
    <property type="component" value="Chromosome"/>
</dbReference>
<sequence length="251" mass="27074">MALSEQVDREMETMASGSERRPIRVLVADDHPILRAGLRVLLSRKSSLIVVGEAGDGREALEACRELKPDVAVLDIAMPGMDGVEACRAIGEEGLPTKVLILTMFDGEEHLVRSLAAGARGFLLKGAVDTDLEEAIRVVAGGNLFLDGRMAGLVFRRAETDGPLLTPPPLASGEDLSERERAVVQFTVLGFTSREIGERLHLSPKTVETYRARAMQTLGAERRSDLIRFALSEGIFPAAELTAATLRGDAQ</sequence>
<dbReference type="GO" id="GO:0006355">
    <property type="term" value="P:regulation of DNA-templated transcription"/>
    <property type="evidence" value="ECO:0007669"/>
    <property type="project" value="InterPro"/>
</dbReference>
<keyword evidence="4" id="KW-0238">DNA-binding</keyword>
<dbReference type="PANTHER" id="PTHR43214:SF41">
    <property type="entry name" value="NITRATE_NITRITE RESPONSE REGULATOR PROTEIN NARP"/>
    <property type="match status" value="1"/>
</dbReference>
<dbReference type="Pfam" id="PF00072">
    <property type="entry name" value="Response_reg"/>
    <property type="match status" value="1"/>
</dbReference>
<evidence type="ECO:0000256" key="1">
    <source>
        <dbReference type="ARBA" id="ARBA00018672"/>
    </source>
</evidence>
<comment type="function">
    <text evidence="6">May play the central regulatory role in sporulation. It may be an element of the effector pathway responsible for the activation of sporulation genes in response to nutritional stress. Spo0A may act in concert with spo0H (a sigma factor) to control the expression of some genes that are critical to the sporulation process.</text>
</comment>
<dbReference type="KEGG" id="hfv:R50_1389"/>
<dbReference type="Pfam" id="PF00196">
    <property type="entry name" value="GerE"/>
    <property type="match status" value="1"/>
</dbReference>
<dbReference type="PROSITE" id="PS50043">
    <property type="entry name" value="HTH_LUXR_2"/>
    <property type="match status" value="1"/>
</dbReference>
<dbReference type="InterPro" id="IPR016032">
    <property type="entry name" value="Sig_transdc_resp-reg_C-effctor"/>
</dbReference>
<reference evidence="10 11" key="1">
    <citation type="submission" date="2020-02" db="EMBL/GenBank/DDBJ databases">
        <authorList>
            <person name="Hogendoorn C."/>
        </authorList>
    </citation>
    <scope>NUCLEOTIDE SEQUENCE [LARGE SCALE GENOMIC DNA]</scope>
    <source>
        <strain evidence="10">R501</strain>
    </source>
</reference>
<accession>A0A6F8ZHG4</accession>